<evidence type="ECO:0000259" key="1">
    <source>
        <dbReference type="PROSITE" id="PS50097"/>
    </source>
</evidence>
<organism evidence="2 3">
    <name type="scientific">Desmophyllum pertusum</name>
    <dbReference type="NCBI Taxonomy" id="174260"/>
    <lineage>
        <taxon>Eukaryota</taxon>
        <taxon>Metazoa</taxon>
        <taxon>Cnidaria</taxon>
        <taxon>Anthozoa</taxon>
        <taxon>Hexacorallia</taxon>
        <taxon>Scleractinia</taxon>
        <taxon>Caryophylliina</taxon>
        <taxon>Caryophylliidae</taxon>
        <taxon>Desmophyllum</taxon>
    </lineage>
</organism>
<dbReference type="SUPFAM" id="SSF54695">
    <property type="entry name" value="POZ domain"/>
    <property type="match status" value="1"/>
</dbReference>
<name>A0A9W9ZEM3_9CNID</name>
<dbReference type="InterPro" id="IPR000210">
    <property type="entry name" value="BTB/POZ_dom"/>
</dbReference>
<dbReference type="OrthoDB" id="409642at2759"/>
<evidence type="ECO:0000313" key="3">
    <source>
        <dbReference type="Proteomes" id="UP001163046"/>
    </source>
</evidence>
<evidence type="ECO:0000313" key="2">
    <source>
        <dbReference type="EMBL" id="KAJ7379900.1"/>
    </source>
</evidence>
<dbReference type="Pfam" id="PF00651">
    <property type="entry name" value="BTB"/>
    <property type="match status" value="1"/>
</dbReference>
<accession>A0A9W9ZEM3</accession>
<dbReference type="AlphaFoldDB" id="A0A9W9ZEM3"/>
<dbReference type="Gene3D" id="3.30.710.10">
    <property type="entry name" value="Potassium Channel Kv1.1, Chain A"/>
    <property type="match status" value="1"/>
</dbReference>
<sequence length="375" mass="43095">MEDLKPRETSIPSDQLVREMKEMLNSLISKLSSVGLTVHVLQNRPVITERNELGTFNVVDGEAALQFVNQPEHADKIICFNSERFYCHTEYLVLRSEYFRALLCGVYRETTMDMISIHLPAPGKMEPMLHFMYSGVADGALFEAHEIFNTIQNANFLGVEELSSKAAENFATRWKVFAVSPLFRRSIVDSEFVSSILELGAKNNVFSEGDKLRIIVLWNEEEEGLERIFPESTRLLTEHKCLEKTGIADLEWALDKKPGLFNTLDQSMFRVVYQRAMQDSARAREETRVHEDKIKNLSQCVRTLTRQLEEVRCNRCQLFLPRAAMKTRTCIVTRHLGEYVVNKGWSCCRQLIKRSKGCKPVSLSRHCTSLNTMSR</sequence>
<feature type="domain" description="BTB" evidence="1">
    <location>
        <begin position="74"/>
        <end position="135"/>
    </location>
</feature>
<dbReference type="InterPro" id="IPR011333">
    <property type="entry name" value="SKP1/BTB/POZ_sf"/>
</dbReference>
<dbReference type="EMBL" id="MU826355">
    <property type="protein sequence ID" value="KAJ7379900.1"/>
    <property type="molecule type" value="Genomic_DNA"/>
</dbReference>
<gene>
    <name evidence="2" type="ORF">OS493_012659</name>
</gene>
<dbReference type="PROSITE" id="PS50097">
    <property type="entry name" value="BTB"/>
    <property type="match status" value="1"/>
</dbReference>
<protein>
    <recommendedName>
        <fullName evidence="1">BTB domain-containing protein</fullName>
    </recommendedName>
</protein>
<proteinExistence type="predicted"/>
<keyword evidence="3" id="KW-1185">Reference proteome</keyword>
<comment type="caution">
    <text evidence="2">The sequence shown here is derived from an EMBL/GenBank/DDBJ whole genome shotgun (WGS) entry which is preliminary data.</text>
</comment>
<reference evidence="2" key="1">
    <citation type="submission" date="2023-01" db="EMBL/GenBank/DDBJ databases">
        <title>Genome assembly of the deep-sea coral Lophelia pertusa.</title>
        <authorList>
            <person name="Herrera S."/>
            <person name="Cordes E."/>
        </authorList>
    </citation>
    <scope>NUCLEOTIDE SEQUENCE</scope>
    <source>
        <strain evidence="2">USNM1676648</strain>
        <tissue evidence="2">Polyp</tissue>
    </source>
</reference>
<dbReference type="Proteomes" id="UP001163046">
    <property type="component" value="Unassembled WGS sequence"/>
</dbReference>